<evidence type="ECO:0000313" key="2">
    <source>
        <dbReference type="Proteomes" id="UP000715095"/>
    </source>
</evidence>
<gene>
    <name evidence="1" type="ORF">H6A60_12620</name>
</gene>
<protein>
    <recommendedName>
        <fullName evidence="3">Glycosyltransferase family 2 protein</fullName>
    </recommendedName>
</protein>
<keyword evidence="2" id="KW-1185">Reference proteome</keyword>
<dbReference type="EMBL" id="JACJJC010000314">
    <property type="protein sequence ID" value="MBM6705308.1"/>
    <property type="molecule type" value="Genomic_DNA"/>
</dbReference>
<evidence type="ECO:0008006" key="3">
    <source>
        <dbReference type="Google" id="ProtNLM"/>
    </source>
</evidence>
<organism evidence="1 2">
    <name type="scientific">Sutterella massiliensis</name>
    <dbReference type="NCBI Taxonomy" id="1816689"/>
    <lineage>
        <taxon>Bacteria</taxon>
        <taxon>Pseudomonadati</taxon>
        <taxon>Pseudomonadota</taxon>
        <taxon>Betaproteobacteria</taxon>
        <taxon>Burkholderiales</taxon>
        <taxon>Sutterellaceae</taxon>
        <taxon>Sutterella</taxon>
    </lineage>
</organism>
<dbReference type="Proteomes" id="UP000715095">
    <property type="component" value="Unassembled WGS sequence"/>
</dbReference>
<name>A0ABS2DX48_9BURK</name>
<feature type="non-terminal residue" evidence="1">
    <location>
        <position position="1"/>
    </location>
</feature>
<accession>A0ABS2DX48</accession>
<evidence type="ECO:0000313" key="1">
    <source>
        <dbReference type="EMBL" id="MBM6705308.1"/>
    </source>
</evidence>
<dbReference type="RefSeq" id="WP_205105220.1">
    <property type="nucleotide sequence ID" value="NZ_JACJJC010000314.1"/>
</dbReference>
<feature type="non-terminal residue" evidence="1">
    <location>
        <position position="134"/>
    </location>
</feature>
<sequence>LDKNKIRYPEVDFFFEDNPLHWFVCTKLESIAFVNKPLIVHRIGRVGQTMEGKPEKLIGFETHAKLIKEFLDKNDSFENYKLDYLQWYLSQTSWVLPKLNGLRSQYLDTMKRLCKDYTFEDVKAARKIKIYKYA</sequence>
<proteinExistence type="predicted"/>
<reference evidence="1 2" key="1">
    <citation type="journal article" date="2021" name="Sci. Rep.">
        <title>The distribution of antibiotic resistance genes in chicken gut microbiota commensals.</title>
        <authorList>
            <person name="Juricova H."/>
            <person name="Matiasovicova J."/>
            <person name="Kubasova T."/>
            <person name="Cejkova D."/>
            <person name="Rychlik I."/>
        </authorList>
    </citation>
    <scope>NUCLEOTIDE SEQUENCE [LARGE SCALE GENOMIC DNA]</scope>
    <source>
        <strain evidence="1 2">An829</strain>
    </source>
</reference>
<comment type="caution">
    <text evidence="1">The sequence shown here is derived from an EMBL/GenBank/DDBJ whole genome shotgun (WGS) entry which is preliminary data.</text>
</comment>